<name>A0A3P6CPC2_BRAOL</name>
<dbReference type="Gene3D" id="3.30.200.20">
    <property type="entry name" value="Phosphorylase Kinase, domain 1"/>
    <property type="match status" value="1"/>
</dbReference>
<feature type="compositionally biased region" description="Basic residues" evidence="7">
    <location>
        <begin position="22"/>
        <end position="32"/>
    </location>
</feature>
<gene>
    <name evidence="9" type="ORF">BOLC4T28199H</name>
</gene>
<evidence type="ECO:0000256" key="4">
    <source>
        <dbReference type="ARBA" id="ARBA00022741"/>
    </source>
</evidence>
<evidence type="ECO:0000313" key="9">
    <source>
        <dbReference type="EMBL" id="VDD15518.1"/>
    </source>
</evidence>
<dbReference type="InterPro" id="IPR000719">
    <property type="entry name" value="Prot_kinase_dom"/>
</dbReference>
<dbReference type="GO" id="GO:0004674">
    <property type="term" value="F:protein serine/threonine kinase activity"/>
    <property type="evidence" value="ECO:0007669"/>
    <property type="project" value="UniProtKB-KW"/>
</dbReference>
<dbReference type="PANTHER" id="PTHR24349">
    <property type="entry name" value="SERINE/THREONINE-PROTEIN KINASE"/>
    <property type="match status" value="1"/>
</dbReference>
<evidence type="ECO:0000256" key="1">
    <source>
        <dbReference type="ARBA" id="ARBA00005354"/>
    </source>
</evidence>
<evidence type="ECO:0000256" key="5">
    <source>
        <dbReference type="ARBA" id="ARBA00022777"/>
    </source>
</evidence>
<keyword evidence="4" id="KW-0547">Nucleotide-binding</keyword>
<feature type="domain" description="Protein kinase" evidence="8">
    <location>
        <begin position="85"/>
        <end position="181"/>
    </location>
</feature>
<comment type="similarity">
    <text evidence="1">Belongs to the protein kinase superfamily. CAMK Ser/Thr protein kinase family. CaMK subfamily.</text>
</comment>
<feature type="region of interest" description="Disordered" evidence="7">
    <location>
        <begin position="1"/>
        <end position="74"/>
    </location>
</feature>
<dbReference type="AlphaFoldDB" id="A0A3P6CPC2"/>
<dbReference type="EMBL" id="LR031873">
    <property type="protein sequence ID" value="VDD15518.1"/>
    <property type="molecule type" value="Genomic_DNA"/>
</dbReference>
<dbReference type="Pfam" id="PF00069">
    <property type="entry name" value="Pkinase"/>
    <property type="match status" value="1"/>
</dbReference>
<dbReference type="InterPro" id="IPR011009">
    <property type="entry name" value="Kinase-like_dom_sf"/>
</dbReference>
<keyword evidence="2" id="KW-0723">Serine/threonine-protein kinase</keyword>
<protein>
    <recommendedName>
        <fullName evidence="8">Protein kinase domain-containing protein</fullName>
    </recommendedName>
</protein>
<evidence type="ECO:0000256" key="2">
    <source>
        <dbReference type="ARBA" id="ARBA00022527"/>
    </source>
</evidence>
<dbReference type="SUPFAM" id="SSF56112">
    <property type="entry name" value="Protein kinase-like (PK-like)"/>
    <property type="match status" value="1"/>
</dbReference>
<keyword evidence="5" id="KW-0418">Kinase</keyword>
<accession>A0A3P6CPC2</accession>
<evidence type="ECO:0000256" key="6">
    <source>
        <dbReference type="ARBA" id="ARBA00022840"/>
    </source>
</evidence>
<dbReference type="GO" id="GO:0005524">
    <property type="term" value="F:ATP binding"/>
    <property type="evidence" value="ECO:0007669"/>
    <property type="project" value="UniProtKB-KW"/>
</dbReference>
<keyword evidence="6" id="KW-0067">ATP-binding</keyword>
<dbReference type="PROSITE" id="PS50011">
    <property type="entry name" value="PROTEIN_KINASE_DOM"/>
    <property type="match status" value="1"/>
</dbReference>
<evidence type="ECO:0000259" key="8">
    <source>
        <dbReference type="PROSITE" id="PS50011"/>
    </source>
</evidence>
<organism evidence="9">
    <name type="scientific">Brassica oleracea</name>
    <name type="common">Wild cabbage</name>
    <dbReference type="NCBI Taxonomy" id="3712"/>
    <lineage>
        <taxon>Eukaryota</taxon>
        <taxon>Viridiplantae</taxon>
        <taxon>Streptophyta</taxon>
        <taxon>Embryophyta</taxon>
        <taxon>Tracheophyta</taxon>
        <taxon>Spermatophyta</taxon>
        <taxon>Magnoliopsida</taxon>
        <taxon>eudicotyledons</taxon>
        <taxon>Gunneridae</taxon>
        <taxon>Pentapetalae</taxon>
        <taxon>rosids</taxon>
        <taxon>malvids</taxon>
        <taxon>Brassicales</taxon>
        <taxon>Brassicaceae</taxon>
        <taxon>Brassiceae</taxon>
        <taxon>Brassica</taxon>
    </lineage>
</organism>
<sequence>MDSFSPLVPLFDGTKNQTRALRAARTKAARRRALTEADNDASSALDPAPPAVQTPPVKMASKEAPNSDVKPKKEAHMKRMESAGLQIDSVLGRKTENLKEIYSVGRKLGQELACKTIAKRKLTTPEDVEDVRREIQIMHHLSGHPNVIQIVGAYEDAVAVHVVMEICAGGELFDRIIQRGH</sequence>
<proteinExistence type="inferred from homology"/>
<keyword evidence="3" id="KW-0808">Transferase</keyword>
<evidence type="ECO:0000256" key="3">
    <source>
        <dbReference type="ARBA" id="ARBA00022679"/>
    </source>
</evidence>
<evidence type="ECO:0000256" key="7">
    <source>
        <dbReference type="SAM" id="MobiDB-lite"/>
    </source>
</evidence>
<reference evidence="9" key="1">
    <citation type="submission" date="2018-11" db="EMBL/GenBank/DDBJ databases">
        <authorList>
            <consortium name="Genoscope - CEA"/>
            <person name="William W."/>
        </authorList>
    </citation>
    <scope>NUCLEOTIDE SEQUENCE</scope>
</reference>
<dbReference type="InterPro" id="IPR050205">
    <property type="entry name" value="CDPK_Ser/Thr_kinases"/>
</dbReference>